<evidence type="ECO:0000256" key="2">
    <source>
        <dbReference type="ARBA" id="ARBA00012251"/>
    </source>
</evidence>
<feature type="domain" description="RING-type" evidence="9">
    <location>
        <begin position="62"/>
        <end position="267"/>
    </location>
</feature>
<dbReference type="GO" id="GO:0008270">
    <property type="term" value="F:zinc ion binding"/>
    <property type="evidence" value="ECO:0007669"/>
    <property type="project" value="UniProtKB-KW"/>
</dbReference>
<dbReference type="AlphaFoldDB" id="G0MMJ0"/>
<keyword evidence="7" id="KW-0833">Ubl conjugation pathway</keyword>
<evidence type="ECO:0000313" key="10">
    <source>
        <dbReference type="EMBL" id="EGT37398.1"/>
    </source>
</evidence>
<dbReference type="Proteomes" id="UP000008068">
    <property type="component" value="Unassembled WGS sequence"/>
</dbReference>
<dbReference type="eggNOG" id="KOG1815">
    <property type="taxonomic scope" value="Eukaryota"/>
</dbReference>
<dbReference type="InParanoid" id="G0MMJ0"/>
<dbReference type="OrthoDB" id="1431934at2759"/>
<dbReference type="Pfam" id="PF01485">
    <property type="entry name" value="IBR"/>
    <property type="match status" value="1"/>
</dbReference>
<dbReference type="InterPro" id="IPR031127">
    <property type="entry name" value="E3_UB_ligase_RBR"/>
</dbReference>
<dbReference type="Gene3D" id="3.30.40.10">
    <property type="entry name" value="Zinc/RING finger domain, C3HC4 (zinc finger)"/>
    <property type="match status" value="1"/>
</dbReference>
<proteinExistence type="predicted"/>
<evidence type="ECO:0000256" key="8">
    <source>
        <dbReference type="ARBA" id="ARBA00022833"/>
    </source>
</evidence>
<dbReference type="Pfam" id="PF22191">
    <property type="entry name" value="IBR_1"/>
    <property type="match status" value="1"/>
</dbReference>
<dbReference type="PROSITE" id="PS51873">
    <property type="entry name" value="TRIAD"/>
    <property type="match status" value="1"/>
</dbReference>
<evidence type="ECO:0000256" key="4">
    <source>
        <dbReference type="ARBA" id="ARBA00022723"/>
    </source>
</evidence>
<reference evidence="11" key="1">
    <citation type="submission" date="2011-07" db="EMBL/GenBank/DDBJ databases">
        <authorList>
            <consortium name="Caenorhabditis brenneri Sequencing and Analysis Consortium"/>
            <person name="Wilson R.K."/>
        </authorList>
    </citation>
    <scope>NUCLEOTIDE SEQUENCE [LARGE SCALE GENOMIC DNA]</scope>
    <source>
        <strain evidence="11">PB2801</strain>
    </source>
</reference>
<gene>
    <name evidence="10" type="ORF">CAEBREN_23161</name>
</gene>
<keyword evidence="4" id="KW-0479">Metal-binding</keyword>
<dbReference type="SUPFAM" id="SSF57850">
    <property type="entry name" value="RING/U-box"/>
    <property type="match status" value="3"/>
</dbReference>
<protein>
    <recommendedName>
        <fullName evidence="2">RBR-type E3 ubiquitin transferase</fullName>
        <ecNumber evidence="2">2.3.2.31</ecNumber>
    </recommendedName>
</protein>
<evidence type="ECO:0000256" key="7">
    <source>
        <dbReference type="ARBA" id="ARBA00022786"/>
    </source>
</evidence>
<sequence>MNTAVSQFEPLLPITPGQREVLLLKVNWDLESLKSSFQEYADTNLFLLENGICPKNIVSVINKSECGVCCSKGKVLGLRCRHMACLNCWNEFLGAKFKSGECVLGCMEFGCNMLISNEMLGRFLNNSKLLFSYQKVVIDSFVNNSSSLTWCIKKCGKAVRGSSGDTVTCSCGSKFCFTCKIDSHLPATCQQLKLFNQRQFDSDRKSSNWILYYTKECPKCFIPIQKNGGCNQMRCTACRYSFCWICSQTHYGEYSIEWSCSLSWPYVTVHMVRSI</sequence>
<dbReference type="InterPro" id="IPR002867">
    <property type="entry name" value="IBR_dom"/>
</dbReference>
<keyword evidence="5" id="KW-0677">Repeat</keyword>
<keyword evidence="11" id="KW-1185">Reference proteome</keyword>
<evidence type="ECO:0000256" key="1">
    <source>
        <dbReference type="ARBA" id="ARBA00001798"/>
    </source>
</evidence>
<dbReference type="EMBL" id="GL379802">
    <property type="protein sequence ID" value="EGT37398.1"/>
    <property type="molecule type" value="Genomic_DNA"/>
</dbReference>
<dbReference type="PANTHER" id="PTHR11685">
    <property type="entry name" value="RBR FAMILY RING FINGER AND IBR DOMAIN-CONTAINING"/>
    <property type="match status" value="1"/>
</dbReference>
<evidence type="ECO:0000313" key="11">
    <source>
        <dbReference type="Proteomes" id="UP000008068"/>
    </source>
</evidence>
<evidence type="ECO:0000259" key="9">
    <source>
        <dbReference type="PROSITE" id="PS51873"/>
    </source>
</evidence>
<dbReference type="GO" id="GO:0016567">
    <property type="term" value="P:protein ubiquitination"/>
    <property type="evidence" value="ECO:0007669"/>
    <property type="project" value="InterPro"/>
</dbReference>
<dbReference type="Gene3D" id="1.20.120.1750">
    <property type="match status" value="1"/>
</dbReference>
<dbReference type="GO" id="GO:0061630">
    <property type="term" value="F:ubiquitin protein ligase activity"/>
    <property type="evidence" value="ECO:0007669"/>
    <property type="project" value="UniProtKB-EC"/>
</dbReference>
<evidence type="ECO:0000256" key="3">
    <source>
        <dbReference type="ARBA" id="ARBA00022679"/>
    </source>
</evidence>
<dbReference type="InterPro" id="IPR044066">
    <property type="entry name" value="TRIAD_supradom"/>
</dbReference>
<evidence type="ECO:0000256" key="6">
    <source>
        <dbReference type="ARBA" id="ARBA00022771"/>
    </source>
</evidence>
<dbReference type="STRING" id="135651.G0MMJ0"/>
<keyword evidence="6" id="KW-0863">Zinc-finger</keyword>
<keyword evidence="3" id="KW-0808">Transferase</keyword>
<organism evidence="11">
    <name type="scientific">Caenorhabditis brenneri</name>
    <name type="common">Nematode worm</name>
    <dbReference type="NCBI Taxonomy" id="135651"/>
    <lineage>
        <taxon>Eukaryota</taxon>
        <taxon>Metazoa</taxon>
        <taxon>Ecdysozoa</taxon>
        <taxon>Nematoda</taxon>
        <taxon>Chromadorea</taxon>
        <taxon>Rhabditida</taxon>
        <taxon>Rhabditina</taxon>
        <taxon>Rhabditomorpha</taxon>
        <taxon>Rhabditoidea</taxon>
        <taxon>Rhabditidae</taxon>
        <taxon>Peloderinae</taxon>
        <taxon>Caenorhabditis</taxon>
    </lineage>
</organism>
<keyword evidence="8" id="KW-0862">Zinc</keyword>
<dbReference type="InterPro" id="IPR013083">
    <property type="entry name" value="Znf_RING/FYVE/PHD"/>
</dbReference>
<evidence type="ECO:0000256" key="5">
    <source>
        <dbReference type="ARBA" id="ARBA00022737"/>
    </source>
</evidence>
<comment type="catalytic activity">
    <reaction evidence="1">
        <text>[E2 ubiquitin-conjugating enzyme]-S-ubiquitinyl-L-cysteine + [acceptor protein]-L-lysine = [E2 ubiquitin-conjugating enzyme]-L-cysteine + [acceptor protein]-N(6)-ubiquitinyl-L-lysine.</text>
        <dbReference type="EC" id="2.3.2.31"/>
    </reaction>
</comment>
<dbReference type="SMART" id="SM00647">
    <property type="entry name" value="IBR"/>
    <property type="match status" value="2"/>
</dbReference>
<dbReference type="EC" id="2.3.2.31" evidence="2"/>
<name>G0MMJ0_CAEBE</name>
<accession>G0MMJ0</accession>
<dbReference type="HOGENOM" id="CLU_1012761_0_0_1"/>